<keyword evidence="1" id="KW-0472">Membrane</keyword>
<feature type="transmembrane region" description="Helical" evidence="1">
    <location>
        <begin position="305"/>
        <end position="328"/>
    </location>
</feature>
<dbReference type="SUPFAM" id="SSF103473">
    <property type="entry name" value="MFS general substrate transporter"/>
    <property type="match status" value="1"/>
</dbReference>
<gene>
    <name evidence="3" type="ORF">ACFQGB_02940</name>
</gene>
<feature type="domain" description="Major facilitator superfamily (MFS) profile" evidence="2">
    <location>
        <begin position="11"/>
        <end position="440"/>
    </location>
</feature>
<dbReference type="InterPro" id="IPR036259">
    <property type="entry name" value="MFS_trans_sf"/>
</dbReference>
<feature type="transmembrane region" description="Helical" evidence="1">
    <location>
        <begin position="12"/>
        <end position="37"/>
    </location>
</feature>
<dbReference type="InterPro" id="IPR020846">
    <property type="entry name" value="MFS_dom"/>
</dbReference>
<name>A0ABD5V960_9EURY</name>
<organism evidence="3 4">
    <name type="scientific">Halorubellus litoreus</name>
    <dbReference type="NCBI Taxonomy" id="755308"/>
    <lineage>
        <taxon>Archaea</taxon>
        <taxon>Methanobacteriati</taxon>
        <taxon>Methanobacteriota</taxon>
        <taxon>Stenosarchaea group</taxon>
        <taxon>Halobacteria</taxon>
        <taxon>Halobacteriales</taxon>
        <taxon>Halorubellaceae</taxon>
        <taxon>Halorubellus</taxon>
    </lineage>
</organism>
<protein>
    <submittedName>
        <fullName evidence="3">MFS transporter</fullName>
    </submittedName>
</protein>
<comment type="caution">
    <text evidence="3">The sequence shown here is derived from an EMBL/GenBank/DDBJ whole genome shotgun (WGS) entry which is preliminary data.</text>
</comment>
<dbReference type="RefSeq" id="WP_336348822.1">
    <property type="nucleotide sequence ID" value="NZ_JAZAQL010000001.1"/>
</dbReference>
<dbReference type="PANTHER" id="PTHR23518:SF2">
    <property type="entry name" value="MAJOR FACILITATOR SUPERFAMILY TRANSPORTER"/>
    <property type="match status" value="1"/>
</dbReference>
<dbReference type="Gene3D" id="1.20.1250.20">
    <property type="entry name" value="MFS general substrate transporter like domains"/>
    <property type="match status" value="3"/>
</dbReference>
<evidence type="ECO:0000313" key="3">
    <source>
        <dbReference type="EMBL" id="MFC6951810.1"/>
    </source>
</evidence>
<keyword evidence="1" id="KW-1133">Transmembrane helix</keyword>
<dbReference type="AlphaFoldDB" id="A0ABD5V960"/>
<feature type="transmembrane region" description="Helical" evidence="1">
    <location>
        <begin position="210"/>
        <end position="233"/>
    </location>
</feature>
<feature type="transmembrane region" description="Helical" evidence="1">
    <location>
        <begin position="279"/>
        <end position="299"/>
    </location>
</feature>
<evidence type="ECO:0000259" key="2">
    <source>
        <dbReference type="PROSITE" id="PS50850"/>
    </source>
</evidence>
<keyword evidence="1" id="KW-0812">Transmembrane</keyword>
<proteinExistence type="predicted"/>
<dbReference type="EMBL" id="JBHSXN010000001">
    <property type="protein sequence ID" value="MFC6951810.1"/>
    <property type="molecule type" value="Genomic_DNA"/>
</dbReference>
<feature type="transmembrane region" description="Helical" evidence="1">
    <location>
        <begin position="417"/>
        <end position="438"/>
    </location>
</feature>
<reference evidence="3 4" key="1">
    <citation type="journal article" date="2019" name="Int. J. Syst. Evol. Microbiol.">
        <title>The Global Catalogue of Microorganisms (GCM) 10K type strain sequencing project: providing services to taxonomists for standard genome sequencing and annotation.</title>
        <authorList>
            <consortium name="The Broad Institute Genomics Platform"/>
            <consortium name="The Broad Institute Genome Sequencing Center for Infectious Disease"/>
            <person name="Wu L."/>
            <person name="Ma J."/>
        </authorList>
    </citation>
    <scope>NUCLEOTIDE SEQUENCE [LARGE SCALE GENOMIC DNA]</scope>
    <source>
        <strain evidence="3 4">GX26</strain>
    </source>
</reference>
<feature type="transmembrane region" description="Helical" evidence="1">
    <location>
        <begin position="171"/>
        <end position="189"/>
    </location>
</feature>
<dbReference type="InterPro" id="IPR011701">
    <property type="entry name" value="MFS"/>
</dbReference>
<evidence type="ECO:0000256" key="1">
    <source>
        <dbReference type="SAM" id="Phobius"/>
    </source>
</evidence>
<dbReference type="Proteomes" id="UP001596395">
    <property type="component" value="Unassembled WGS sequence"/>
</dbReference>
<feature type="transmembrane region" description="Helical" evidence="1">
    <location>
        <begin position="239"/>
        <end position="258"/>
    </location>
</feature>
<feature type="transmembrane region" description="Helical" evidence="1">
    <location>
        <begin position="77"/>
        <end position="98"/>
    </location>
</feature>
<dbReference type="Pfam" id="PF07690">
    <property type="entry name" value="MFS_1"/>
    <property type="match status" value="1"/>
</dbReference>
<evidence type="ECO:0000313" key="4">
    <source>
        <dbReference type="Proteomes" id="UP001596395"/>
    </source>
</evidence>
<feature type="transmembrane region" description="Helical" evidence="1">
    <location>
        <begin position="104"/>
        <end position="127"/>
    </location>
</feature>
<feature type="transmembrane region" description="Helical" evidence="1">
    <location>
        <begin position="148"/>
        <end position="165"/>
    </location>
</feature>
<sequence>MTFGLDRTRLQFPVLYLTRFATGFGFATLAVLLATYVNQYDPSGLMLGLFTSGFAIAQTIAVVPIAYLGDARDKRNVLVGVLALGVLAYVGFAALDVYSGGEWAFVGVRAVQGAAVTGSGLLSLALVGDRSPPTETAQFIGKANSWRLLAGILGGGVSGILYDVYGFGVVYSVIVGLLSVAMAGVVFVLSPDTTRVEGFPFRDLAVNARILTLTGFRAPYAVAVTLVRTWVLLYAGVEALQGGLGFAVAAVSIVYGAERFTNMICQPYTGRLSDRFGRAMFVAAGGGAYGLVALAVPFAPDLASAIALPSASALATAVAGLPGVDALVDASTAAGLVERGLDTPSGTFLVLVALNGLLGVADSFREPASMALFADEGSDGDGVASSFGIRELVWRPGSVLAPLAGGVLTEQVGYASVFYVGGASALVGVGAFLAALWYTQGADALTSW</sequence>
<feature type="transmembrane region" description="Helical" evidence="1">
    <location>
        <begin position="43"/>
        <end position="65"/>
    </location>
</feature>
<dbReference type="PANTHER" id="PTHR23518">
    <property type="entry name" value="C-METHYLTRANSFERASE"/>
    <property type="match status" value="1"/>
</dbReference>
<dbReference type="PROSITE" id="PS50850">
    <property type="entry name" value="MFS"/>
    <property type="match status" value="1"/>
</dbReference>
<keyword evidence="4" id="KW-1185">Reference proteome</keyword>
<accession>A0ABD5V960</accession>